<proteinExistence type="predicted"/>
<accession>A0ACB8AEQ1</accession>
<reference evidence="1" key="1">
    <citation type="journal article" date="2021" name="New Phytol.">
        <title>Evolutionary innovations through gain and loss of genes in the ectomycorrhizal Boletales.</title>
        <authorList>
            <person name="Wu G."/>
            <person name="Miyauchi S."/>
            <person name="Morin E."/>
            <person name="Kuo A."/>
            <person name="Drula E."/>
            <person name="Varga T."/>
            <person name="Kohler A."/>
            <person name="Feng B."/>
            <person name="Cao Y."/>
            <person name="Lipzen A."/>
            <person name="Daum C."/>
            <person name="Hundley H."/>
            <person name="Pangilinan J."/>
            <person name="Johnson J."/>
            <person name="Barry K."/>
            <person name="LaButti K."/>
            <person name="Ng V."/>
            <person name="Ahrendt S."/>
            <person name="Min B."/>
            <person name="Choi I.G."/>
            <person name="Park H."/>
            <person name="Plett J.M."/>
            <person name="Magnuson J."/>
            <person name="Spatafora J.W."/>
            <person name="Nagy L.G."/>
            <person name="Henrissat B."/>
            <person name="Grigoriev I.V."/>
            <person name="Yang Z.L."/>
            <person name="Xu J."/>
            <person name="Martin F.M."/>
        </authorList>
    </citation>
    <scope>NUCLEOTIDE SEQUENCE</scope>
    <source>
        <strain evidence="1">ATCC 28755</strain>
    </source>
</reference>
<gene>
    <name evidence="1" type="ORF">BJ138DRAFT_1005888</name>
</gene>
<keyword evidence="2" id="KW-1185">Reference proteome</keyword>
<dbReference type="EMBL" id="MU267667">
    <property type="protein sequence ID" value="KAH7911774.1"/>
    <property type="molecule type" value="Genomic_DNA"/>
</dbReference>
<evidence type="ECO:0000313" key="2">
    <source>
        <dbReference type="Proteomes" id="UP000790377"/>
    </source>
</evidence>
<comment type="caution">
    <text evidence="1">The sequence shown here is derived from an EMBL/GenBank/DDBJ whole genome shotgun (WGS) entry which is preliminary data.</text>
</comment>
<organism evidence="1 2">
    <name type="scientific">Hygrophoropsis aurantiaca</name>
    <dbReference type="NCBI Taxonomy" id="72124"/>
    <lineage>
        <taxon>Eukaryota</taxon>
        <taxon>Fungi</taxon>
        <taxon>Dikarya</taxon>
        <taxon>Basidiomycota</taxon>
        <taxon>Agaricomycotina</taxon>
        <taxon>Agaricomycetes</taxon>
        <taxon>Agaricomycetidae</taxon>
        <taxon>Boletales</taxon>
        <taxon>Coniophorineae</taxon>
        <taxon>Hygrophoropsidaceae</taxon>
        <taxon>Hygrophoropsis</taxon>
    </lineage>
</organism>
<protein>
    <submittedName>
        <fullName evidence="1">Uncharacterized protein</fullName>
    </submittedName>
</protein>
<sequence length="376" mass="42309">MPEAIEKNLIKQIRDFIWDETKTPPISLEQLYQPINKGGIKLLDIKSRNQAIEVTWLKSFLDISTKRPQWAFITDILINNIFPSGISNLNDIPLILQTQNPPTKGKNANKLPKDVLQLLKTAKNFNATIAPIKLSTNLKKQMPAWAHLGVPPKTYHKTKDSCLKKTHKIEKVKDLINMCARLNNHQSHRSSPFCECSECKQDQYKGCLDPNKCASRARLIIDSMTPKFNATHHPHTDNLTLTHRRKEKNISNKEKEKGEITFDPTVGSKNCLSECFRIFTNPKSISTQPAYRLQAGTRGRTIPDEHITIYTDGSCLNNGKENAQCGAGIWIEDNHPMNKSLRVTNETQSNQAGELAAVLVALQTADPAITITIKTD</sequence>
<name>A0ACB8AEQ1_9AGAM</name>
<dbReference type="Proteomes" id="UP000790377">
    <property type="component" value="Unassembled WGS sequence"/>
</dbReference>
<feature type="non-terminal residue" evidence="1">
    <location>
        <position position="376"/>
    </location>
</feature>
<evidence type="ECO:0000313" key="1">
    <source>
        <dbReference type="EMBL" id="KAH7911774.1"/>
    </source>
</evidence>